<protein>
    <submittedName>
        <fullName evidence="1">Uncharacterized protein</fullName>
    </submittedName>
</protein>
<proteinExistence type="predicted"/>
<reference evidence="1" key="2">
    <citation type="journal article" date="2015" name="Fish Shellfish Immunol.">
        <title>Early steps in the European eel (Anguilla anguilla)-Vibrio vulnificus interaction in the gills: Role of the RtxA13 toxin.</title>
        <authorList>
            <person name="Callol A."/>
            <person name="Pajuelo D."/>
            <person name="Ebbesson L."/>
            <person name="Teles M."/>
            <person name="MacKenzie S."/>
            <person name="Amaro C."/>
        </authorList>
    </citation>
    <scope>NUCLEOTIDE SEQUENCE</scope>
</reference>
<dbReference type="EMBL" id="GBXM01019546">
    <property type="protein sequence ID" value="JAH89031.1"/>
    <property type="molecule type" value="Transcribed_RNA"/>
</dbReference>
<dbReference type="AlphaFoldDB" id="A0A0E9WFF9"/>
<accession>A0A0E9WFF9</accession>
<evidence type="ECO:0000313" key="1">
    <source>
        <dbReference type="EMBL" id="JAH89031.1"/>
    </source>
</evidence>
<sequence>MRTMIFVNALVHHVKRVKHNALNCQRKRTITAFTAGAFKSFTLPYFKWRNRVNQTVEIVFFFCRVWVAFPFQMAILCNRRIE</sequence>
<reference evidence="1" key="1">
    <citation type="submission" date="2014-11" db="EMBL/GenBank/DDBJ databases">
        <authorList>
            <person name="Amaro Gonzalez C."/>
        </authorList>
    </citation>
    <scope>NUCLEOTIDE SEQUENCE</scope>
</reference>
<name>A0A0E9WFF9_ANGAN</name>
<organism evidence="1">
    <name type="scientific">Anguilla anguilla</name>
    <name type="common">European freshwater eel</name>
    <name type="synonym">Muraena anguilla</name>
    <dbReference type="NCBI Taxonomy" id="7936"/>
    <lineage>
        <taxon>Eukaryota</taxon>
        <taxon>Metazoa</taxon>
        <taxon>Chordata</taxon>
        <taxon>Craniata</taxon>
        <taxon>Vertebrata</taxon>
        <taxon>Euteleostomi</taxon>
        <taxon>Actinopterygii</taxon>
        <taxon>Neopterygii</taxon>
        <taxon>Teleostei</taxon>
        <taxon>Anguilliformes</taxon>
        <taxon>Anguillidae</taxon>
        <taxon>Anguilla</taxon>
    </lineage>
</organism>